<accession>A0A8J3CEQ1</accession>
<comment type="caution">
    <text evidence="2">The sequence shown here is derived from an EMBL/GenBank/DDBJ whole genome shotgun (WGS) entry which is preliminary data.</text>
</comment>
<proteinExistence type="predicted"/>
<reference evidence="2" key="1">
    <citation type="journal article" date="2014" name="Int. J. Syst. Evol. Microbiol.">
        <title>Complete genome sequence of Corynebacterium casei LMG S-19264T (=DSM 44701T), isolated from a smear-ripened cheese.</title>
        <authorList>
            <consortium name="US DOE Joint Genome Institute (JGI-PGF)"/>
            <person name="Walter F."/>
            <person name="Albersmeier A."/>
            <person name="Kalinowski J."/>
            <person name="Ruckert C."/>
        </authorList>
    </citation>
    <scope>NUCLEOTIDE SEQUENCE</scope>
    <source>
        <strain evidence="2">CGMCC 4.5737</strain>
    </source>
</reference>
<keyword evidence="3" id="KW-1185">Reference proteome</keyword>
<dbReference type="InterPro" id="IPR038732">
    <property type="entry name" value="HpyO/CreE_NAD-binding"/>
</dbReference>
<organism evidence="2 3">
    <name type="scientific">Longimycelium tulufanense</name>
    <dbReference type="NCBI Taxonomy" id="907463"/>
    <lineage>
        <taxon>Bacteria</taxon>
        <taxon>Bacillati</taxon>
        <taxon>Actinomycetota</taxon>
        <taxon>Actinomycetes</taxon>
        <taxon>Pseudonocardiales</taxon>
        <taxon>Pseudonocardiaceae</taxon>
        <taxon>Longimycelium</taxon>
    </lineage>
</organism>
<dbReference type="GO" id="GO:0016787">
    <property type="term" value="F:hydrolase activity"/>
    <property type="evidence" value="ECO:0007669"/>
    <property type="project" value="UniProtKB-KW"/>
</dbReference>
<dbReference type="PANTHER" id="PTHR40254">
    <property type="entry name" value="BLR0577 PROTEIN"/>
    <property type="match status" value="1"/>
</dbReference>
<dbReference type="InterPro" id="IPR036188">
    <property type="entry name" value="FAD/NAD-bd_sf"/>
</dbReference>
<dbReference type="RefSeq" id="WP_189056353.1">
    <property type="nucleotide sequence ID" value="NZ_BMMK01000007.1"/>
</dbReference>
<evidence type="ECO:0000313" key="2">
    <source>
        <dbReference type="EMBL" id="GGM49612.1"/>
    </source>
</evidence>
<evidence type="ECO:0000313" key="3">
    <source>
        <dbReference type="Proteomes" id="UP000637578"/>
    </source>
</evidence>
<sequence length="489" mass="52796">MKLGIIGGGGAAASLLDALNRTSCRDLEITLFEPAKNLGQGRAYQPDTDLALLNVPAGRMSLREDDPRHFVRWVGTQPTYRDLGPVDEKGFFPRRIFGEYLASCVSGAMNDFADRGRPVRLVDSAVMAARTDGPRLDLRTVDGTLHRGFDRIVLCTGTGAPADVYHLAGEPGFIPDPYPLWTQLAGIPDTCRVLVLGTGLTAVDTVLFLLHTGHRGRIIMASRKGLLPAVRGATSGLELRHLSLAALRAALDDQPVMTCARLLHLLRAELVSNGVDLAVAARDFHPGEDPHRRLRRQVRQAASGVNTWQNVVVQATLSSVETLWHAMPARERERFLARWHQTFNSMLSPMPPQTAARLLTAMDEGQLVVRRGLVDVRSFGRGFLAHTAYQDTSADIVVNTVRPETGVISSSATALVGSLVGQGLASRHPHGGVAVDPDTDRVLGATGATGPKVFALGHLTCGTHYYTSSMLMIRRRAAVVADMATSDAH</sequence>
<dbReference type="Gene3D" id="3.50.50.60">
    <property type="entry name" value="FAD/NAD(P)-binding domain"/>
    <property type="match status" value="1"/>
</dbReference>
<dbReference type="InterPro" id="IPR052189">
    <property type="entry name" value="L-asp_N-monooxygenase_NS-form"/>
</dbReference>
<reference evidence="2" key="2">
    <citation type="submission" date="2020-09" db="EMBL/GenBank/DDBJ databases">
        <authorList>
            <person name="Sun Q."/>
            <person name="Zhou Y."/>
        </authorList>
    </citation>
    <scope>NUCLEOTIDE SEQUENCE</scope>
    <source>
        <strain evidence="2">CGMCC 4.5737</strain>
    </source>
</reference>
<feature type="domain" description="FAD-dependent urate hydroxylase HpyO/Asp monooxygenase CreE-like FAD/NAD(P)-binding" evidence="1">
    <location>
        <begin position="5"/>
        <end position="158"/>
    </location>
</feature>
<dbReference type="Pfam" id="PF13454">
    <property type="entry name" value="NAD_binding_9"/>
    <property type="match status" value="1"/>
</dbReference>
<dbReference type="PANTHER" id="PTHR40254:SF1">
    <property type="entry name" value="BLR0577 PROTEIN"/>
    <property type="match status" value="1"/>
</dbReference>
<dbReference type="SUPFAM" id="SSF51905">
    <property type="entry name" value="FAD/NAD(P)-binding domain"/>
    <property type="match status" value="1"/>
</dbReference>
<gene>
    <name evidence="2" type="ORF">GCM10012275_20640</name>
</gene>
<dbReference type="EMBL" id="BMMK01000007">
    <property type="protein sequence ID" value="GGM49612.1"/>
    <property type="molecule type" value="Genomic_DNA"/>
</dbReference>
<evidence type="ECO:0000259" key="1">
    <source>
        <dbReference type="Pfam" id="PF13454"/>
    </source>
</evidence>
<dbReference type="Proteomes" id="UP000637578">
    <property type="component" value="Unassembled WGS sequence"/>
</dbReference>
<name>A0A8J3CEQ1_9PSEU</name>
<dbReference type="AlphaFoldDB" id="A0A8J3CEQ1"/>
<protein>
    <submittedName>
        <fullName evidence="2">Hydroxyacylglutathione hydrolase</fullName>
    </submittedName>
</protein>
<keyword evidence="2" id="KW-0378">Hydrolase</keyword>